<dbReference type="EMBL" id="AP019303">
    <property type="protein sequence ID" value="BBH07384.1"/>
    <property type="molecule type" value="Genomic_DNA"/>
</dbReference>
<dbReference type="AlphaFoldDB" id="A0A4Y1RSP0"/>
<name>A0A4Y1RSP0_PRUDU</name>
<reference evidence="3" key="1">
    <citation type="journal article" date="2019" name="Science">
        <title>Mutation of a bHLH transcription factor allowed almond domestication.</title>
        <authorList>
            <person name="Sanchez-Perez R."/>
            <person name="Pavan S."/>
            <person name="Mazzeo R."/>
            <person name="Moldovan C."/>
            <person name="Aiese Cigliano R."/>
            <person name="Del Cueto J."/>
            <person name="Ricciardi F."/>
            <person name="Lotti C."/>
            <person name="Ricciardi L."/>
            <person name="Dicenta F."/>
            <person name="Lopez-Marques R.L."/>
            <person name="Lindberg Moller B."/>
        </authorList>
    </citation>
    <scope>NUCLEOTIDE SEQUENCE</scope>
</reference>
<feature type="domain" description="Reverse transcriptase Ty1/copia-type" evidence="2">
    <location>
        <begin position="95"/>
        <end position="314"/>
    </location>
</feature>
<sequence length="565" mass="64382">LDNPTSPIPPLSPSVDPTPPHTDNPIPLIPPPRQSTHSKHPPAWHTDYHMSNHVNHSTSAPRFASGHTEPTYAQAILDPHWCQAMTAELEALQHNNTWSLVPLPVGHKPIGCKWVYKIKYKSDGTIECYKAQLVAKGYTQIEGIDYQETFSPTAKLTTLRCLLTVAAARHWFIHQLDVQNAFLHGDLHEVVYMEPPPGLRRQRENVVCRLNKSLYGLKQASRNWFSTFSDTIQKAGYQQSKAEYSLFTKAEGTSFTAVLIYVDDILLTGNNLQEMERLKKFLLNRFRIKDLGDLKYFLGIEFSRSKKGIFMSQRKRTPRQVPNGTEFETHSYNGELLNDPTKYRRLVGRLIYLTVTRPDIVYPVQTLSQFMHQPRKPHWDAAIRVLKYLKGTPGQGLLFSAINNLTLKAFCDSDWGGCRVTRRSVTGYCVFLGNSLISWKSKKQTNVSRSSAEAEYRAMANTCLELTWLRFILQDLKVPQIAHAPLFCDNQSALYIAANPVFHECTKHIEIDCHIVREKLQAGIISPSYVPTRFQLADIFTKALGKDQFVTLRDKLELHDIHSPT</sequence>
<feature type="non-terminal residue" evidence="3">
    <location>
        <position position="1"/>
    </location>
</feature>
<evidence type="ECO:0000313" key="3">
    <source>
        <dbReference type="EMBL" id="BBH07384.1"/>
    </source>
</evidence>
<dbReference type="InterPro" id="IPR013103">
    <property type="entry name" value="RVT_2"/>
</dbReference>
<gene>
    <name evidence="3" type="ORF">Prudu_019309</name>
</gene>
<feature type="region of interest" description="Disordered" evidence="1">
    <location>
        <begin position="1"/>
        <end position="66"/>
    </location>
</feature>
<accession>A0A4Y1RSP0</accession>
<keyword evidence="3" id="KW-0418">Kinase</keyword>
<dbReference type="PANTHER" id="PTHR11439">
    <property type="entry name" value="GAG-POL-RELATED RETROTRANSPOSON"/>
    <property type="match status" value="1"/>
</dbReference>
<dbReference type="CDD" id="cd09272">
    <property type="entry name" value="RNase_HI_RT_Ty1"/>
    <property type="match status" value="1"/>
</dbReference>
<proteinExistence type="predicted"/>
<dbReference type="InterPro" id="IPR043502">
    <property type="entry name" value="DNA/RNA_pol_sf"/>
</dbReference>
<keyword evidence="3" id="KW-0808">Transferase</keyword>
<dbReference type="PANTHER" id="PTHR11439:SF487">
    <property type="entry name" value="RNA-DIRECTED DNA POLYMERASE"/>
    <property type="match status" value="1"/>
</dbReference>
<dbReference type="GO" id="GO:0016301">
    <property type="term" value="F:kinase activity"/>
    <property type="evidence" value="ECO:0007669"/>
    <property type="project" value="UniProtKB-KW"/>
</dbReference>
<dbReference type="SUPFAM" id="SSF56672">
    <property type="entry name" value="DNA/RNA polymerases"/>
    <property type="match status" value="1"/>
</dbReference>
<feature type="compositionally biased region" description="Pro residues" evidence="1">
    <location>
        <begin position="1"/>
        <end position="33"/>
    </location>
</feature>
<evidence type="ECO:0000259" key="2">
    <source>
        <dbReference type="Pfam" id="PF07727"/>
    </source>
</evidence>
<evidence type="ECO:0000256" key="1">
    <source>
        <dbReference type="SAM" id="MobiDB-lite"/>
    </source>
</evidence>
<organism evidence="3">
    <name type="scientific">Prunus dulcis</name>
    <name type="common">Almond</name>
    <name type="synonym">Amygdalus dulcis</name>
    <dbReference type="NCBI Taxonomy" id="3755"/>
    <lineage>
        <taxon>Eukaryota</taxon>
        <taxon>Viridiplantae</taxon>
        <taxon>Streptophyta</taxon>
        <taxon>Embryophyta</taxon>
        <taxon>Tracheophyta</taxon>
        <taxon>Spermatophyta</taxon>
        <taxon>Magnoliopsida</taxon>
        <taxon>eudicotyledons</taxon>
        <taxon>Gunneridae</taxon>
        <taxon>Pentapetalae</taxon>
        <taxon>rosids</taxon>
        <taxon>fabids</taxon>
        <taxon>Rosales</taxon>
        <taxon>Rosaceae</taxon>
        <taxon>Amygdaloideae</taxon>
        <taxon>Amygdaleae</taxon>
        <taxon>Prunus</taxon>
    </lineage>
</organism>
<dbReference type="Pfam" id="PF07727">
    <property type="entry name" value="RVT_2"/>
    <property type="match status" value="1"/>
</dbReference>
<protein>
    <submittedName>
        <fullName evidence="3">Wall-associated kinase 2</fullName>
    </submittedName>
</protein>